<dbReference type="EMBL" id="JBHLUD010000006">
    <property type="protein sequence ID" value="MFC0543589.1"/>
    <property type="molecule type" value="Genomic_DNA"/>
</dbReference>
<evidence type="ECO:0000313" key="3">
    <source>
        <dbReference type="Proteomes" id="UP001589810"/>
    </source>
</evidence>
<proteinExistence type="predicted"/>
<keyword evidence="1" id="KW-1133">Transmembrane helix</keyword>
<dbReference type="Pfam" id="PF14015">
    <property type="entry name" value="DUF4231"/>
    <property type="match status" value="1"/>
</dbReference>
<evidence type="ECO:0000313" key="2">
    <source>
        <dbReference type="EMBL" id="MFC0543589.1"/>
    </source>
</evidence>
<keyword evidence="1" id="KW-0472">Membrane</keyword>
<dbReference type="Proteomes" id="UP001589810">
    <property type="component" value="Unassembled WGS sequence"/>
</dbReference>
<accession>A0ABV6MTH7</accession>
<name>A0ABV6MTH7_9PSEU</name>
<organism evidence="2 3">
    <name type="scientific">Kutzneria chonburiensis</name>
    <dbReference type="NCBI Taxonomy" id="1483604"/>
    <lineage>
        <taxon>Bacteria</taxon>
        <taxon>Bacillati</taxon>
        <taxon>Actinomycetota</taxon>
        <taxon>Actinomycetes</taxon>
        <taxon>Pseudonocardiales</taxon>
        <taxon>Pseudonocardiaceae</taxon>
        <taxon>Kutzneria</taxon>
    </lineage>
</organism>
<reference evidence="2 3" key="1">
    <citation type="submission" date="2024-09" db="EMBL/GenBank/DDBJ databases">
        <authorList>
            <person name="Sun Q."/>
            <person name="Mori K."/>
        </authorList>
    </citation>
    <scope>NUCLEOTIDE SEQUENCE [LARGE SCALE GENOMIC DNA]</scope>
    <source>
        <strain evidence="2 3">TBRC 1432</strain>
    </source>
</reference>
<keyword evidence="3" id="KW-1185">Reference proteome</keyword>
<sequence length="166" mass="17746">MTSAQRAVFKSQWVQEAQGAGGEPVPPSVLAEWQRYQRTSWSARRRHSVVEVSSLVVSAAIPALAAFALDARIVAAVGSVAVLVNGLRALGGFKENWTSRTRARYAIEREIALFAVHHGKYAEPGAAVVLVEAVEDICATEREGWAALRLSYGGVSEKSTAAQPAS</sequence>
<dbReference type="NCBIfam" id="NF033634">
    <property type="entry name" value="SLATT_1"/>
    <property type="match status" value="1"/>
</dbReference>
<feature type="transmembrane region" description="Helical" evidence="1">
    <location>
        <begin position="73"/>
        <end position="93"/>
    </location>
</feature>
<protein>
    <submittedName>
        <fullName evidence="2">DUF4231 domain-containing protein</fullName>
    </submittedName>
</protein>
<feature type="transmembrane region" description="Helical" evidence="1">
    <location>
        <begin position="48"/>
        <end position="67"/>
    </location>
</feature>
<gene>
    <name evidence="2" type="ORF">ACFFH7_18955</name>
</gene>
<dbReference type="InterPro" id="IPR025325">
    <property type="entry name" value="DUF4231"/>
</dbReference>
<dbReference type="RefSeq" id="WP_273940140.1">
    <property type="nucleotide sequence ID" value="NZ_CP097263.1"/>
</dbReference>
<keyword evidence="1" id="KW-0812">Transmembrane</keyword>
<evidence type="ECO:0000256" key="1">
    <source>
        <dbReference type="SAM" id="Phobius"/>
    </source>
</evidence>
<comment type="caution">
    <text evidence="2">The sequence shown here is derived from an EMBL/GenBank/DDBJ whole genome shotgun (WGS) entry which is preliminary data.</text>
</comment>